<comment type="caution">
    <text evidence="1">The sequence shown here is derived from an EMBL/GenBank/DDBJ whole genome shotgun (WGS) entry which is preliminary data.</text>
</comment>
<dbReference type="Pfam" id="PF14152">
    <property type="entry name" value="YfhE"/>
    <property type="match status" value="1"/>
</dbReference>
<evidence type="ECO:0000313" key="2">
    <source>
        <dbReference type="Proteomes" id="UP000448867"/>
    </source>
</evidence>
<dbReference type="EMBL" id="WKKI01000050">
    <property type="protein sequence ID" value="MRX73905.1"/>
    <property type="molecule type" value="Genomic_DNA"/>
</dbReference>
<name>A0A7X2J211_9BACI</name>
<reference evidence="1 2" key="1">
    <citation type="submission" date="2019-11" db="EMBL/GenBank/DDBJ databases">
        <title>Bacillus lacus genome.</title>
        <authorList>
            <person name="Allen C.J."/>
            <person name="Newman J.D."/>
        </authorList>
    </citation>
    <scope>NUCLEOTIDE SEQUENCE [LARGE SCALE GENOMIC DNA]</scope>
    <source>
        <strain evidence="1 2">KCTC 33946</strain>
    </source>
</reference>
<dbReference type="OrthoDB" id="2940720at2"/>
<dbReference type="Proteomes" id="UP000448867">
    <property type="component" value="Unassembled WGS sequence"/>
</dbReference>
<organism evidence="1 2">
    <name type="scientific">Metabacillus lacus</name>
    <dbReference type="NCBI Taxonomy" id="1983721"/>
    <lineage>
        <taxon>Bacteria</taxon>
        <taxon>Bacillati</taxon>
        <taxon>Bacillota</taxon>
        <taxon>Bacilli</taxon>
        <taxon>Bacillales</taxon>
        <taxon>Bacillaceae</taxon>
        <taxon>Metabacillus</taxon>
    </lineage>
</organism>
<proteinExistence type="predicted"/>
<dbReference type="InterPro" id="IPR025437">
    <property type="entry name" value="YfhE-like"/>
</dbReference>
<keyword evidence="2" id="KW-1185">Reference proteome</keyword>
<gene>
    <name evidence="1" type="ORF">GJU40_17355</name>
</gene>
<accession>A0A7X2J211</accession>
<dbReference type="RefSeq" id="WP_154309363.1">
    <property type="nucleotide sequence ID" value="NZ_WKKI01000050.1"/>
</dbReference>
<evidence type="ECO:0000313" key="1">
    <source>
        <dbReference type="EMBL" id="MRX73905.1"/>
    </source>
</evidence>
<protein>
    <submittedName>
        <fullName evidence="1">YfhE family protein</fullName>
    </submittedName>
</protein>
<dbReference type="AlphaFoldDB" id="A0A7X2J211"/>
<sequence>MAEKKRRDQARNTLSRTQEVIYQREFKAADRAFNETANQRSRH</sequence>